<comment type="subunit">
    <text evidence="4">Homodimer.</text>
</comment>
<dbReference type="Gene3D" id="3.30.70.660">
    <property type="entry name" value="Pseudouridine synthase I, catalytic domain, C-terminal subdomain"/>
    <property type="match status" value="1"/>
</dbReference>
<dbReference type="NCBIfam" id="TIGR00071">
    <property type="entry name" value="hisT_truA"/>
    <property type="match status" value="1"/>
</dbReference>
<evidence type="ECO:0000259" key="8">
    <source>
        <dbReference type="Pfam" id="PF01416"/>
    </source>
</evidence>
<dbReference type="AlphaFoldDB" id="A0A1I3IGI4"/>
<evidence type="ECO:0000256" key="2">
    <source>
        <dbReference type="ARBA" id="ARBA00022694"/>
    </source>
</evidence>
<dbReference type="SUPFAM" id="SSF55120">
    <property type="entry name" value="Pseudouridine synthase"/>
    <property type="match status" value="1"/>
</dbReference>
<organism evidence="9 10">
    <name type="scientific">Planctomicrobium piriforme</name>
    <dbReference type="NCBI Taxonomy" id="1576369"/>
    <lineage>
        <taxon>Bacteria</taxon>
        <taxon>Pseudomonadati</taxon>
        <taxon>Planctomycetota</taxon>
        <taxon>Planctomycetia</taxon>
        <taxon>Planctomycetales</taxon>
        <taxon>Planctomycetaceae</taxon>
        <taxon>Planctomicrobium</taxon>
    </lineage>
</organism>
<feature type="binding site" evidence="4 6">
    <location>
        <position position="119"/>
    </location>
    <ligand>
        <name>substrate</name>
    </ligand>
</feature>
<dbReference type="HAMAP" id="MF_00171">
    <property type="entry name" value="TruA"/>
    <property type="match status" value="1"/>
</dbReference>
<dbReference type="PIRSF" id="PIRSF001430">
    <property type="entry name" value="tRNA_psdUrid_synth"/>
    <property type="match status" value="1"/>
</dbReference>
<feature type="domain" description="Pseudouridine synthase I TruA alpha/beta" evidence="8">
    <location>
        <begin position="18"/>
        <end position="112"/>
    </location>
</feature>
<dbReference type="CDD" id="cd02570">
    <property type="entry name" value="PseudoU_synth_EcTruA"/>
    <property type="match status" value="1"/>
</dbReference>
<evidence type="ECO:0000256" key="4">
    <source>
        <dbReference type="HAMAP-Rule" id="MF_00171"/>
    </source>
</evidence>
<dbReference type="STRING" id="1576369.SAMN05421753_109109"/>
<dbReference type="PANTHER" id="PTHR11142">
    <property type="entry name" value="PSEUDOURIDYLATE SYNTHASE"/>
    <property type="match status" value="1"/>
</dbReference>
<evidence type="ECO:0000313" key="10">
    <source>
        <dbReference type="Proteomes" id="UP000199518"/>
    </source>
</evidence>
<dbReference type="GO" id="GO:0160147">
    <property type="term" value="F:tRNA pseudouridine(38-40) synthase activity"/>
    <property type="evidence" value="ECO:0007669"/>
    <property type="project" value="UniProtKB-EC"/>
</dbReference>
<comment type="function">
    <text evidence="4">Formation of pseudouridine at positions 38, 39 and 40 in the anticodon stem and loop of transfer RNAs.</text>
</comment>
<dbReference type="InterPro" id="IPR020094">
    <property type="entry name" value="TruA/RsuA/RluB/E/F_N"/>
</dbReference>
<evidence type="ECO:0000313" key="9">
    <source>
        <dbReference type="EMBL" id="SFI46903.1"/>
    </source>
</evidence>
<keyword evidence="3 4" id="KW-0413">Isomerase</keyword>
<keyword evidence="10" id="KW-1185">Reference proteome</keyword>
<feature type="domain" description="Pseudouridine synthase I TruA alpha/beta" evidence="8">
    <location>
        <begin position="152"/>
        <end position="274"/>
    </location>
</feature>
<dbReference type="InterPro" id="IPR020097">
    <property type="entry name" value="PsdUridine_synth_TruA_a/b_dom"/>
</dbReference>
<dbReference type="Gene3D" id="3.30.70.580">
    <property type="entry name" value="Pseudouridine synthase I, catalytic domain, N-terminal subdomain"/>
    <property type="match status" value="1"/>
</dbReference>
<evidence type="ECO:0000256" key="5">
    <source>
        <dbReference type="PIRSR" id="PIRSR001430-1"/>
    </source>
</evidence>
<reference evidence="10" key="1">
    <citation type="submission" date="2016-10" db="EMBL/GenBank/DDBJ databases">
        <authorList>
            <person name="Varghese N."/>
            <person name="Submissions S."/>
        </authorList>
    </citation>
    <scope>NUCLEOTIDE SEQUENCE [LARGE SCALE GENOMIC DNA]</scope>
    <source>
        <strain evidence="10">DSM 26348</strain>
    </source>
</reference>
<protein>
    <recommendedName>
        <fullName evidence="4">tRNA pseudouridine synthase A</fullName>
        <ecNumber evidence="4">5.4.99.12</ecNumber>
    </recommendedName>
    <alternativeName>
        <fullName evidence="4">tRNA pseudouridine(38-40) synthase</fullName>
    </alternativeName>
    <alternativeName>
        <fullName evidence="4">tRNA pseudouridylate synthase I</fullName>
    </alternativeName>
    <alternativeName>
        <fullName evidence="4">tRNA-uridine isomerase I</fullName>
    </alternativeName>
</protein>
<proteinExistence type="inferred from homology"/>
<accession>A0A1I3IGI4</accession>
<comment type="caution">
    <text evidence="4">Lacks conserved residue(s) required for the propagation of feature annotation.</text>
</comment>
<sequence length="284" mass="31496">MTATNSNSAMRNIRLRVAYDGTRYSGWQVQPGRTTIQGCIEAAVKSLTGETVSLLCAGRTDAGVHALGQVANFSTQAKIPAAKWRPALQMHLPEDIVILESDEVPAEFHSTFSAISKRYRYVIRNHLVDDPFVRKYSWRITYELDVAAMQTAANCLLGTHDFRSFESHWPNKATSVRTVSDLTIRRISGWQPFVPLALADQGSGEGQGEYICLEIEADGFLYNMVRAITGTLVYVGRGAWTVEDVQRVLAAQDRSIAGGTAPACGLFMIRVNYDESNLGYRRPR</sequence>
<dbReference type="InterPro" id="IPR020095">
    <property type="entry name" value="PsdUridine_synth_TruA_C"/>
</dbReference>
<gene>
    <name evidence="4" type="primary">truA</name>
    <name evidence="9" type="ORF">SAMN05421753_109109</name>
</gene>
<evidence type="ECO:0000256" key="3">
    <source>
        <dbReference type="ARBA" id="ARBA00023235"/>
    </source>
</evidence>
<dbReference type="GO" id="GO:0031119">
    <property type="term" value="P:tRNA pseudouridine synthesis"/>
    <property type="evidence" value="ECO:0007669"/>
    <property type="project" value="UniProtKB-UniRule"/>
</dbReference>
<keyword evidence="2 4" id="KW-0819">tRNA processing</keyword>
<dbReference type="Proteomes" id="UP000199518">
    <property type="component" value="Unassembled WGS sequence"/>
</dbReference>
<evidence type="ECO:0000256" key="7">
    <source>
        <dbReference type="RuleBase" id="RU003792"/>
    </source>
</evidence>
<dbReference type="FunFam" id="3.30.70.580:FF:000001">
    <property type="entry name" value="tRNA pseudouridine synthase A"/>
    <property type="match status" value="1"/>
</dbReference>
<dbReference type="InterPro" id="IPR001406">
    <property type="entry name" value="PsdUridine_synth_TruA"/>
</dbReference>
<dbReference type="GO" id="GO:0003723">
    <property type="term" value="F:RNA binding"/>
    <property type="evidence" value="ECO:0007669"/>
    <property type="project" value="InterPro"/>
</dbReference>
<name>A0A1I3IGI4_9PLAN</name>
<dbReference type="EMBL" id="FOQD01000009">
    <property type="protein sequence ID" value="SFI46903.1"/>
    <property type="molecule type" value="Genomic_DNA"/>
</dbReference>
<comment type="catalytic activity">
    <reaction evidence="4 7">
        <text>uridine(38/39/40) in tRNA = pseudouridine(38/39/40) in tRNA</text>
        <dbReference type="Rhea" id="RHEA:22376"/>
        <dbReference type="Rhea" id="RHEA-COMP:10085"/>
        <dbReference type="Rhea" id="RHEA-COMP:10087"/>
        <dbReference type="ChEBI" id="CHEBI:65314"/>
        <dbReference type="ChEBI" id="CHEBI:65315"/>
        <dbReference type="EC" id="5.4.99.12"/>
    </reaction>
</comment>
<dbReference type="Pfam" id="PF01416">
    <property type="entry name" value="PseudoU_synth_1"/>
    <property type="match status" value="2"/>
</dbReference>
<dbReference type="PANTHER" id="PTHR11142:SF0">
    <property type="entry name" value="TRNA PSEUDOURIDINE SYNTHASE-LIKE 1"/>
    <property type="match status" value="1"/>
</dbReference>
<comment type="similarity">
    <text evidence="1 4 7">Belongs to the tRNA pseudouridine synthase TruA family.</text>
</comment>
<dbReference type="EC" id="5.4.99.12" evidence="4"/>
<feature type="active site" description="Nucleophile" evidence="4 5">
    <location>
        <position position="61"/>
    </location>
</feature>
<evidence type="ECO:0000256" key="6">
    <source>
        <dbReference type="PIRSR" id="PIRSR001430-2"/>
    </source>
</evidence>
<dbReference type="InterPro" id="IPR020103">
    <property type="entry name" value="PsdUridine_synth_cat_dom_sf"/>
</dbReference>
<evidence type="ECO:0000256" key="1">
    <source>
        <dbReference type="ARBA" id="ARBA00009375"/>
    </source>
</evidence>